<dbReference type="InterPro" id="IPR029033">
    <property type="entry name" value="His_PPase_superfam"/>
</dbReference>
<dbReference type="Gene3D" id="3.40.50.1240">
    <property type="entry name" value="Phosphoglycerate mutase-like"/>
    <property type="match status" value="1"/>
</dbReference>
<accession>A0A411YKA2</accession>
<dbReference type="NCBIfam" id="TIGR01258">
    <property type="entry name" value="pgm_1"/>
    <property type="match status" value="2"/>
</dbReference>
<feature type="binding site" evidence="4 6">
    <location>
        <position position="98"/>
    </location>
    <ligand>
        <name>substrate</name>
    </ligand>
</feature>
<comment type="pathway">
    <text evidence="4 8">Carbohydrate degradation; glycolysis; pyruvate from D-glyceraldehyde 3-phosphate: step 3/5.</text>
</comment>
<keyword evidence="2 4" id="KW-0324">Glycolysis</keyword>
<sequence length="204" mass="23035">MSTLILVRHGESEWNAENRFTGWVDVALSDKGRREAREGGERLAAEDHRVERAYTSTLQRAIETGQLVLEALGQDELHQIQAWELNERFYGALTGRNKAQTAEEFGEEQVHIWRRSYDTPPPGGESLKDTTARTLPYFDREIVPATREVDCVLVSAHGNSLRAIVKELDDISDENITGLEIPTGVPLVYEMQDGRPVNQRILHA</sequence>
<protein>
    <recommendedName>
        <fullName evidence="4 8">2,3-bisphosphoglycerate-dependent phosphoglycerate mutase</fullName>
        <shortName evidence="4">BPG-dependent PGAM</shortName>
        <shortName evidence="4">PGAM</shortName>
        <shortName evidence="4">Phosphoglyceromutase</shortName>
        <shortName evidence="4">dPGM</shortName>
        <ecNumber evidence="4 8">5.4.2.11</ecNumber>
    </recommendedName>
</protein>
<evidence type="ECO:0000256" key="1">
    <source>
        <dbReference type="ARBA" id="ARBA00006717"/>
    </source>
</evidence>
<evidence type="ECO:0000313" key="9">
    <source>
        <dbReference type="EMBL" id="QBI21613.1"/>
    </source>
</evidence>
<comment type="function">
    <text evidence="4 8">Catalyzes the interconversion of 2-phosphoglycerate and 3-phosphoglycerate.</text>
</comment>
<dbReference type="PIRSF" id="PIRSF000709">
    <property type="entry name" value="6PFK_2-Ptase"/>
    <property type="match status" value="1"/>
</dbReference>
<feature type="binding site" evidence="4 6">
    <location>
        <begin position="21"/>
        <end position="22"/>
    </location>
    <ligand>
        <name>substrate</name>
    </ligand>
</feature>
<comment type="catalytic activity">
    <reaction evidence="4 8">
        <text>(2R)-2-phosphoglycerate = (2R)-3-phosphoglycerate</text>
        <dbReference type="Rhea" id="RHEA:15901"/>
        <dbReference type="ChEBI" id="CHEBI:58272"/>
        <dbReference type="ChEBI" id="CHEBI:58289"/>
        <dbReference type="EC" id="5.4.2.11"/>
    </reaction>
</comment>
<keyword evidence="4" id="KW-0312">Gluconeogenesis</keyword>
<dbReference type="PANTHER" id="PTHR11931">
    <property type="entry name" value="PHOSPHOGLYCERATE MUTASE"/>
    <property type="match status" value="1"/>
</dbReference>
<dbReference type="CDD" id="cd07067">
    <property type="entry name" value="HP_PGM_like"/>
    <property type="match status" value="1"/>
</dbReference>
<dbReference type="UniPathway" id="UPA00109">
    <property type="reaction ID" value="UER00186"/>
</dbReference>
<dbReference type="InterPro" id="IPR013078">
    <property type="entry name" value="His_Pase_superF_clade-1"/>
</dbReference>
<feature type="binding site" evidence="4 6">
    <location>
        <begin position="114"/>
        <end position="115"/>
    </location>
    <ligand>
        <name>substrate</name>
    </ligand>
</feature>
<dbReference type="SUPFAM" id="SSF53254">
    <property type="entry name" value="Phosphoglycerate mutase-like"/>
    <property type="match status" value="1"/>
</dbReference>
<evidence type="ECO:0000256" key="7">
    <source>
        <dbReference type="PIRSR" id="PIRSR613078-3"/>
    </source>
</evidence>
<dbReference type="InterPro" id="IPR005952">
    <property type="entry name" value="Phosphogly_mut1"/>
</dbReference>
<keyword evidence="10" id="KW-1185">Reference proteome</keyword>
<feature type="active site" description="Tele-phosphohistidine intermediate" evidence="4 5">
    <location>
        <position position="9"/>
    </location>
</feature>
<dbReference type="HAMAP" id="MF_01039">
    <property type="entry name" value="PGAM_GpmA"/>
    <property type="match status" value="1"/>
</dbReference>
<feature type="binding site" evidence="4 6">
    <location>
        <begin position="87"/>
        <end position="90"/>
    </location>
    <ligand>
        <name>substrate</name>
    </ligand>
</feature>
<feature type="active site" description="Proton donor/acceptor" evidence="4 5">
    <location>
        <position position="87"/>
    </location>
</feature>
<evidence type="ECO:0000256" key="5">
    <source>
        <dbReference type="PIRSR" id="PIRSR613078-1"/>
    </source>
</evidence>
<gene>
    <name evidence="4" type="primary">gpmA</name>
    <name evidence="9" type="ORF">ER308_19945</name>
</gene>
<evidence type="ECO:0000256" key="6">
    <source>
        <dbReference type="PIRSR" id="PIRSR613078-2"/>
    </source>
</evidence>
<dbReference type="Pfam" id="PF00300">
    <property type="entry name" value="His_Phos_1"/>
    <property type="match status" value="1"/>
</dbReference>
<dbReference type="RefSeq" id="WP_131156605.1">
    <property type="nucleotide sequence ID" value="NZ_CP036402.1"/>
</dbReference>
<feature type="binding site" evidence="4 6">
    <location>
        <begin position="8"/>
        <end position="15"/>
    </location>
    <ligand>
        <name>substrate</name>
    </ligand>
</feature>
<dbReference type="OrthoDB" id="9781415at2"/>
<feature type="site" description="Transition state stabilizer" evidence="4 7">
    <location>
        <position position="157"/>
    </location>
</feature>
<evidence type="ECO:0000256" key="2">
    <source>
        <dbReference type="ARBA" id="ARBA00023152"/>
    </source>
</evidence>
<dbReference type="PROSITE" id="PS00175">
    <property type="entry name" value="PG_MUTASE"/>
    <property type="match status" value="1"/>
</dbReference>
<dbReference type="KEGG" id="erz:ER308_19945"/>
<name>A0A411YKA2_9ACTN</name>
<organism evidence="9 10">
    <name type="scientific">Egibacter rhizosphaerae</name>
    <dbReference type="NCBI Taxonomy" id="1670831"/>
    <lineage>
        <taxon>Bacteria</taxon>
        <taxon>Bacillati</taxon>
        <taxon>Actinomycetota</taxon>
        <taxon>Nitriliruptoria</taxon>
        <taxon>Egibacterales</taxon>
        <taxon>Egibacteraceae</taxon>
        <taxon>Egibacter</taxon>
    </lineage>
</organism>
<evidence type="ECO:0000256" key="8">
    <source>
        <dbReference type="RuleBase" id="RU004512"/>
    </source>
</evidence>
<evidence type="ECO:0000256" key="4">
    <source>
        <dbReference type="HAMAP-Rule" id="MF_01039"/>
    </source>
</evidence>
<feature type="binding site" evidence="4 6">
    <location>
        <position position="60"/>
    </location>
    <ligand>
        <name>substrate</name>
    </ligand>
</feature>
<evidence type="ECO:0000256" key="3">
    <source>
        <dbReference type="ARBA" id="ARBA00023235"/>
    </source>
</evidence>
<dbReference type="GO" id="GO:0006094">
    <property type="term" value="P:gluconeogenesis"/>
    <property type="evidence" value="ECO:0007669"/>
    <property type="project" value="UniProtKB-UniRule"/>
</dbReference>
<dbReference type="EMBL" id="CP036402">
    <property type="protein sequence ID" value="QBI21613.1"/>
    <property type="molecule type" value="Genomic_DNA"/>
</dbReference>
<evidence type="ECO:0000313" key="10">
    <source>
        <dbReference type="Proteomes" id="UP000291469"/>
    </source>
</evidence>
<reference evidence="9 10" key="1">
    <citation type="submission" date="2019-01" db="EMBL/GenBank/DDBJ databases">
        <title>Egibacter rhizosphaerae EGI 80759T.</title>
        <authorList>
            <person name="Chen D.-D."/>
            <person name="Tian Y."/>
            <person name="Jiao J.-Y."/>
            <person name="Zhang X.-T."/>
            <person name="Zhang Y.-G."/>
            <person name="Zhang Y."/>
            <person name="Xiao M."/>
            <person name="Shu W.-S."/>
            <person name="Li W.-J."/>
        </authorList>
    </citation>
    <scope>NUCLEOTIDE SEQUENCE [LARGE SCALE GENOMIC DNA]</scope>
    <source>
        <strain evidence="9 10">EGI 80759</strain>
    </source>
</reference>
<dbReference type="AlphaFoldDB" id="A0A411YKA2"/>
<dbReference type="SMART" id="SM00855">
    <property type="entry name" value="PGAM"/>
    <property type="match status" value="1"/>
</dbReference>
<dbReference type="GO" id="GO:0006096">
    <property type="term" value="P:glycolytic process"/>
    <property type="evidence" value="ECO:0007669"/>
    <property type="project" value="UniProtKB-UniRule"/>
</dbReference>
<dbReference type="GO" id="GO:0004619">
    <property type="term" value="F:phosphoglycerate mutase activity"/>
    <property type="evidence" value="ECO:0007669"/>
    <property type="project" value="UniProtKB-UniRule"/>
</dbReference>
<comment type="similarity">
    <text evidence="1 4">Belongs to the phosphoglycerate mutase family. BPG-dependent PGAM subfamily.</text>
</comment>
<feature type="binding site" evidence="4 6">
    <location>
        <begin position="158"/>
        <end position="159"/>
    </location>
    <ligand>
        <name>substrate</name>
    </ligand>
</feature>
<dbReference type="InterPro" id="IPR001345">
    <property type="entry name" value="PG/BPGM_mutase_AS"/>
</dbReference>
<keyword evidence="3 4" id="KW-0413">Isomerase</keyword>
<proteinExistence type="inferred from homology"/>
<dbReference type="Proteomes" id="UP000291469">
    <property type="component" value="Chromosome"/>
</dbReference>
<dbReference type="EC" id="5.4.2.11" evidence="4 8"/>